<proteinExistence type="predicted"/>
<dbReference type="InterPro" id="IPR036259">
    <property type="entry name" value="MFS_trans_sf"/>
</dbReference>
<dbReference type="SUPFAM" id="SSF103473">
    <property type="entry name" value="MFS general substrate transporter"/>
    <property type="match status" value="1"/>
</dbReference>
<sequence>MKTSPVVTRGDLEDIQQPPEPPFTTFTTWQKRWILFLAAFTGMFSPLSSFIFYPAITSIANGLNVSVDLVNLAVTTYMAISGLVPAILGNAADRIGRRPIYILALSLYLAANLGLSVQNSYAGLLILRMLQSAGSSGTISLGYGVISDICTREERGSYVGILLLGPNVAPPVGPILGGILAARLGWHWIFRFLCILGGSCLLLLLLALPETSRVIVGNGSLQARGIHRTWLPTIEKTHLDANGREDTAPCKATYSSKLPNPLACLRLLAIKDTLVVLLCNGIFYTIYCCIQASLSTLFIHEYGYGDMEAGFIYVPFGVACLISTVSWGKLLDWDYARIASRAGISLDQARSQMSERFPIRTARLRSGLYLAVVNTVATAAYGWTIQRHLHVSVPLVLQTFVGFSTTGLFVALGTLLTDLNTDRSSTAAASANLIRCALSAGALAGLQPLMDHVGIGWCFTLFGMLGGLCAPAILWLMSVDTRISDLVPQ</sequence>
<dbReference type="GO" id="GO:0042908">
    <property type="term" value="P:xenobiotic transport"/>
    <property type="evidence" value="ECO:0007669"/>
    <property type="project" value="UniProtKB-ARBA"/>
</dbReference>
<gene>
    <name evidence="8" type="ORF">B0I35DRAFT_468082</name>
</gene>
<dbReference type="PROSITE" id="PS00216">
    <property type="entry name" value="SUGAR_TRANSPORT_1"/>
    <property type="match status" value="1"/>
</dbReference>
<keyword evidence="5 6" id="KW-0472">Membrane</keyword>
<keyword evidence="9" id="KW-1185">Reference proteome</keyword>
<evidence type="ECO:0000313" key="8">
    <source>
        <dbReference type="EMBL" id="KAH7323207.1"/>
    </source>
</evidence>
<dbReference type="Gene3D" id="1.20.1250.20">
    <property type="entry name" value="MFS general substrate transporter like domains"/>
    <property type="match status" value="1"/>
</dbReference>
<dbReference type="PANTHER" id="PTHR23502">
    <property type="entry name" value="MAJOR FACILITATOR SUPERFAMILY"/>
    <property type="match status" value="1"/>
</dbReference>
<feature type="transmembrane region" description="Helical" evidence="6">
    <location>
        <begin position="454"/>
        <end position="476"/>
    </location>
</feature>
<evidence type="ECO:0000259" key="7">
    <source>
        <dbReference type="PROSITE" id="PS50850"/>
    </source>
</evidence>
<dbReference type="EMBL" id="JAGPNK010000004">
    <property type="protein sequence ID" value="KAH7323207.1"/>
    <property type="molecule type" value="Genomic_DNA"/>
</dbReference>
<dbReference type="FunFam" id="1.20.1720.10:FF:000009">
    <property type="entry name" value="MFS multidrug transporter"/>
    <property type="match status" value="1"/>
</dbReference>
<comment type="caution">
    <text evidence="8">The sequence shown here is derived from an EMBL/GenBank/DDBJ whole genome shotgun (WGS) entry which is preliminary data.</text>
</comment>
<comment type="subcellular location">
    <subcellularLocation>
        <location evidence="1">Membrane</location>
        <topology evidence="1">Multi-pass membrane protein</topology>
    </subcellularLocation>
</comment>
<keyword evidence="3 6" id="KW-0812">Transmembrane</keyword>
<feature type="transmembrane region" description="Helical" evidence="6">
    <location>
        <begin position="33"/>
        <end position="57"/>
    </location>
</feature>
<feature type="transmembrane region" description="Helical" evidence="6">
    <location>
        <begin position="311"/>
        <end position="331"/>
    </location>
</feature>
<dbReference type="GO" id="GO:0005886">
    <property type="term" value="C:plasma membrane"/>
    <property type="evidence" value="ECO:0007669"/>
    <property type="project" value="TreeGrafter"/>
</dbReference>
<dbReference type="PROSITE" id="PS50850">
    <property type="entry name" value="MFS"/>
    <property type="match status" value="1"/>
</dbReference>
<dbReference type="PANTHER" id="PTHR23502:SF51">
    <property type="entry name" value="QUINIDINE RESISTANCE PROTEIN 1-RELATED"/>
    <property type="match status" value="1"/>
</dbReference>
<evidence type="ECO:0000256" key="3">
    <source>
        <dbReference type="ARBA" id="ARBA00022692"/>
    </source>
</evidence>
<evidence type="ECO:0000256" key="2">
    <source>
        <dbReference type="ARBA" id="ARBA00022448"/>
    </source>
</evidence>
<dbReference type="GO" id="GO:0022857">
    <property type="term" value="F:transmembrane transporter activity"/>
    <property type="evidence" value="ECO:0007669"/>
    <property type="project" value="InterPro"/>
</dbReference>
<feature type="transmembrane region" description="Helical" evidence="6">
    <location>
        <begin position="100"/>
        <end position="119"/>
    </location>
</feature>
<dbReference type="Proteomes" id="UP000813444">
    <property type="component" value="Unassembled WGS sequence"/>
</dbReference>
<dbReference type="AlphaFoldDB" id="A0A8K0WTE3"/>
<feature type="domain" description="Major facilitator superfamily (MFS) profile" evidence="7">
    <location>
        <begin position="34"/>
        <end position="484"/>
    </location>
</feature>
<evidence type="ECO:0000256" key="4">
    <source>
        <dbReference type="ARBA" id="ARBA00022989"/>
    </source>
</evidence>
<feature type="transmembrane region" description="Helical" evidence="6">
    <location>
        <begin position="366"/>
        <end position="383"/>
    </location>
</feature>
<dbReference type="Gene3D" id="1.20.1720.10">
    <property type="entry name" value="Multidrug resistance protein D"/>
    <property type="match status" value="1"/>
</dbReference>
<keyword evidence="2" id="KW-0813">Transport</keyword>
<evidence type="ECO:0000313" key="9">
    <source>
        <dbReference type="Proteomes" id="UP000813444"/>
    </source>
</evidence>
<evidence type="ECO:0000256" key="1">
    <source>
        <dbReference type="ARBA" id="ARBA00004141"/>
    </source>
</evidence>
<feature type="transmembrane region" description="Helical" evidence="6">
    <location>
        <begin position="158"/>
        <end position="182"/>
    </location>
</feature>
<feature type="transmembrane region" description="Helical" evidence="6">
    <location>
        <begin position="395"/>
        <end position="416"/>
    </location>
</feature>
<dbReference type="GO" id="GO:0140115">
    <property type="term" value="P:export across plasma membrane"/>
    <property type="evidence" value="ECO:0007669"/>
    <property type="project" value="UniProtKB-ARBA"/>
</dbReference>
<organism evidence="8 9">
    <name type="scientific">Stachybotrys elegans</name>
    <dbReference type="NCBI Taxonomy" id="80388"/>
    <lineage>
        <taxon>Eukaryota</taxon>
        <taxon>Fungi</taxon>
        <taxon>Dikarya</taxon>
        <taxon>Ascomycota</taxon>
        <taxon>Pezizomycotina</taxon>
        <taxon>Sordariomycetes</taxon>
        <taxon>Hypocreomycetidae</taxon>
        <taxon>Hypocreales</taxon>
        <taxon>Stachybotryaceae</taxon>
        <taxon>Stachybotrys</taxon>
    </lineage>
</organism>
<name>A0A8K0WTE3_9HYPO</name>
<reference evidence="8" key="1">
    <citation type="journal article" date="2021" name="Nat. Commun.">
        <title>Genetic determinants of endophytism in the Arabidopsis root mycobiome.</title>
        <authorList>
            <person name="Mesny F."/>
            <person name="Miyauchi S."/>
            <person name="Thiergart T."/>
            <person name="Pickel B."/>
            <person name="Atanasova L."/>
            <person name="Karlsson M."/>
            <person name="Huettel B."/>
            <person name="Barry K.W."/>
            <person name="Haridas S."/>
            <person name="Chen C."/>
            <person name="Bauer D."/>
            <person name="Andreopoulos W."/>
            <person name="Pangilinan J."/>
            <person name="LaButti K."/>
            <person name="Riley R."/>
            <person name="Lipzen A."/>
            <person name="Clum A."/>
            <person name="Drula E."/>
            <person name="Henrissat B."/>
            <person name="Kohler A."/>
            <person name="Grigoriev I.V."/>
            <person name="Martin F.M."/>
            <person name="Hacquard S."/>
        </authorList>
    </citation>
    <scope>NUCLEOTIDE SEQUENCE</scope>
    <source>
        <strain evidence="8">MPI-CAGE-CH-0235</strain>
    </source>
</reference>
<dbReference type="InterPro" id="IPR020846">
    <property type="entry name" value="MFS_dom"/>
</dbReference>
<feature type="transmembrane region" description="Helical" evidence="6">
    <location>
        <begin position="188"/>
        <end position="208"/>
    </location>
</feature>
<keyword evidence="4 6" id="KW-1133">Transmembrane helix</keyword>
<protein>
    <submittedName>
        <fullName evidence="8">Major facilitator superfamily transporter</fullName>
    </submittedName>
</protein>
<dbReference type="Pfam" id="PF07690">
    <property type="entry name" value="MFS_1"/>
    <property type="match status" value="1"/>
</dbReference>
<dbReference type="InterPro" id="IPR005829">
    <property type="entry name" value="Sugar_transporter_CS"/>
</dbReference>
<accession>A0A8K0WTE3</accession>
<dbReference type="OrthoDB" id="440553at2759"/>
<evidence type="ECO:0000256" key="5">
    <source>
        <dbReference type="ARBA" id="ARBA00023136"/>
    </source>
</evidence>
<evidence type="ECO:0000256" key="6">
    <source>
        <dbReference type="SAM" id="Phobius"/>
    </source>
</evidence>
<feature type="transmembrane region" description="Helical" evidence="6">
    <location>
        <begin position="69"/>
        <end position="88"/>
    </location>
</feature>
<dbReference type="InterPro" id="IPR011701">
    <property type="entry name" value="MFS"/>
</dbReference>
<feature type="transmembrane region" description="Helical" evidence="6">
    <location>
        <begin position="274"/>
        <end position="299"/>
    </location>
</feature>
<feature type="transmembrane region" description="Helical" evidence="6">
    <location>
        <begin position="125"/>
        <end position="146"/>
    </location>
</feature>